<keyword evidence="10" id="KW-1185">Reference proteome</keyword>
<comment type="subcellular location">
    <subcellularLocation>
        <location evidence="4">Cell outer membrane</location>
    </subcellularLocation>
</comment>
<dbReference type="PANTHER" id="PTHR30189:SF1">
    <property type="entry name" value="LPS-ASSEMBLY PROTEIN LPTD"/>
    <property type="match status" value="1"/>
</dbReference>
<comment type="similarity">
    <text evidence="4">Belongs to the LptD family.</text>
</comment>
<dbReference type="STRING" id="198092.SAMN02745194_01660"/>
<feature type="chain" id="PRO_5013411193" description="LPS-assembly protein LptD" evidence="4">
    <location>
        <begin position="44"/>
        <end position="793"/>
    </location>
</feature>
<keyword evidence="1 4" id="KW-0732">Signal</keyword>
<feature type="signal peptide" evidence="4">
    <location>
        <begin position="1"/>
        <end position="43"/>
    </location>
</feature>
<evidence type="ECO:0000259" key="8">
    <source>
        <dbReference type="Pfam" id="PF19838"/>
    </source>
</evidence>
<feature type="domain" description="LptD C-terminal" evidence="7">
    <location>
        <begin position="353"/>
        <end position="721"/>
    </location>
</feature>
<evidence type="ECO:0000259" key="7">
    <source>
        <dbReference type="Pfam" id="PF04453"/>
    </source>
</evidence>
<keyword evidence="2 4" id="KW-0472">Membrane</keyword>
<name>A0A1M6G980_9PROT</name>
<reference evidence="9 10" key="1">
    <citation type="submission" date="2016-11" db="EMBL/GenBank/DDBJ databases">
        <authorList>
            <person name="Jaros S."/>
            <person name="Januszkiewicz K."/>
            <person name="Wedrychowicz H."/>
        </authorList>
    </citation>
    <scope>NUCLEOTIDE SEQUENCE [LARGE SCALE GENOMIC DNA]</scope>
    <source>
        <strain evidence="9 10">DSM 14916</strain>
    </source>
</reference>
<dbReference type="GO" id="GO:0043165">
    <property type="term" value="P:Gram-negative-bacterium-type cell outer membrane assembly"/>
    <property type="evidence" value="ECO:0007669"/>
    <property type="project" value="UniProtKB-UniRule"/>
</dbReference>
<comment type="subunit">
    <text evidence="4">Component of the lipopolysaccharide transport and assembly complex.</text>
</comment>
<dbReference type="InterPro" id="IPR006311">
    <property type="entry name" value="TAT_signal"/>
</dbReference>
<comment type="caution">
    <text evidence="4">Lacks conserved residue(s) required for the propagation of feature annotation.</text>
</comment>
<gene>
    <name evidence="4" type="primary">lptD</name>
    <name evidence="9" type="ORF">SAMN02745194_01660</name>
</gene>
<evidence type="ECO:0000256" key="1">
    <source>
        <dbReference type="ARBA" id="ARBA00022729"/>
    </source>
</evidence>
<dbReference type="GO" id="GO:0015920">
    <property type="term" value="P:lipopolysaccharide transport"/>
    <property type="evidence" value="ECO:0007669"/>
    <property type="project" value="InterPro"/>
</dbReference>
<accession>A0A1M6G980</accession>
<dbReference type="HAMAP" id="MF_01411">
    <property type="entry name" value="LPS_assembly_LptD"/>
    <property type="match status" value="1"/>
</dbReference>
<dbReference type="GO" id="GO:1990351">
    <property type="term" value="C:transporter complex"/>
    <property type="evidence" value="ECO:0007669"/>
    <property type="project" value="TreeGrafter"/>
</dbReference>
<evidence type="ECO:0000313" key="9">
    <source>
        <dbReference type="EMBL" id="SHJ06516.1"/>
    </source>
</evidence>
<evidence type="ECO:0000256" key="5">
    <source>
        <dbReference type="SAM" id="MobiDB-lite"/>
    </source>
</evidence>
<evidence type="ECO:0000259" key="6">
    <source>
        <dbReference type="Pfam" id="PF03968"/>
    </source>
</evidence>
<dbReference type="Pfam" id="PF04453">
    <property type="entry name" value="LptD"/>
    <property type="match status" value="1"/>
</dbReference>
<dbReference type="InterPro" id="IPR020889">
    <property type="entry name" value="LipoPS_assembly_LptD"/>
</dbReference>
<dbReference type="Gene3D" id="2.60.450.10">
    <property type="entry name" value="Lipopolysaccharide (LPS) transport protein A like domain"/>
    <property type="match status" value="1"/>
</dbReference>
<dbReference type="InterPro" id="IPR005653">
    <property type="entry name" value="OstA-like_N"/>
</dbReference>
<evidence type="ECO:0000256" key="2">
    <source>
        <dbReference type="ARBA" id="ARBA00023136"/>
    </source>
</evidence>
<dbReference type="PROSITE" id="PS51318">
    <property type="entry name" value="TAT"/>
    <property type="match status" value="1"/>
</dbReference>
<feature type="domain" description="LPS-assembly protein LptD central" evidence="8">
    <location>
        <begin position="245"/>
        <end position="326"/>
    </location>
</feature>
<protein>
    <recommendedName>
        <fullName evidence="4">LPS-assembly protein LptD</fullName>
    </recommendedName>
</protein>
<dbReference type="EMBL" id="FQZF01000008">
    <property type="protein sequence ID" value="SHJ06516.1"/>
    <property type="molecule type" value="Genomic_DNA"/>
</dbReference>
<dbReference type="RefSeq" id="WP_245818233.1">
    <property type="nucleotide sequence ID" value="NZ_FQZF01000008.1"/>
</dbReference>
<dbReference type="InterPro" id="IPR045659">
    <property type="entry name" value="LptD_2"/>
</dbReference>
<organism evidence="9 10">
    <name type="scientific">Muricoccus roseus</name>
    <dbReference type="NCBI Taxonomy" id="198092"/>
    <lineage>
        <taxon>Bacteria</taxon>
        <taxon>Pseudomonadati</taxon>
        <taxon>Pseudomonadota</taxon>
        <taxon>Alphaproteobacteria</taxon>
        <taxon>Acetobacterales</taxon>
        <taxon>Roseomonadaceae</taxon>
        <taxon>Muricoccus</taxon>
    </lineage>
</organism>
<feature type="region of interest" description="Disordered" evidence="5">
    <location>
        <begin position="53"/>
        <end position="85"/>
    </location>
</feature>
<feature type="domain" description="Organic solvent tolerance-like N-terminal" evidence="6">
    <location>
        <begin position="97"/>
        <end position="169"/>
    </location>
</feature>
<dbReference type="Pfam" id="PF03968">
    <property type="entry name" value="LptD_N"/>
    <property type="match status" value="1"/>
</dbReference>
<dbReference type="GO" id="GO:0009279">
    <property type="term" value="C:cell outer membrane"/>
    <property type="evidence" value="ECO:0007669"/>
    <property type="project" value="UniProtKB-SubCell"/>
</dbReference>
<comment type="function">
    <text evidence="4">Involved in the assembly of lipopolysaccharide (LPS) at the surface of the outer membrane.</text>
</comment>
<evidence type="ECO:0000313" key="10">
    <source>
        <dbReference type="Proteomes" id="UP000184387"/>
    </source>
</evidence>
<evidence type="ECO:0000256" key="3">
    <source>
        <dbReference type="ARBA" id="ARBA00023237"/>
    </source>
</evidence>
<evidence type="ECO:0000256" key="4">
    <source>
        <dbReference type="HAMAP-Rule" id="MF_01411"/>
    </source>
</evidence>
<dbReference type="AlphaFoldDB" id="A0A1M6G980"/>
<proteinExistence type="inferred from homology"/>
<dbReference type="PANTHER" id="PTHR30189">
    <property type="entry name" value="LPS-ASSEMBLY PROTEIN"/>
    <property type="match status" value="1"/>
</dbReference>
<dbReference type="Proteomes" id="UP000184387">
    <property type="component" value="Unassembled WGS sequence"/>
</dbReference>
<dbReference type="InterPro" id="IPR050218">
    <property type="entry name" value="LptD"/>
</dbReference>
<sequence precursor="true">MTDVTGRKHPEAMLPSRRNRLLAGTAFLAMLALPAGLPAPALAQGAPLTLRPDQLGAGMGPMGAPATQPAAPRAPGSPLLGGGGAASFDRDAPVTFTATEVEYDQNENRVTASGAVEAWQGERILRADRFTYDRDTGIAIAEGNVQLLEPDGQVLFADRVDLQGGMRDAVVQGLRGLLAQNGRVAANGARRRTTESGAVIMDLSRVVYSACDLCADDPLAPPIWQLRSRLATQDGEARRIRFRDATVDFAGVPAFYTPYLSMPDPSTPRSSGFLTPSFGQTNYLGAFAEVPYYWAIDDSSDVTITPMVATQAPPSGFFNYRQRFNFGQLSAQGSLGYMNGKESSEEKGWGGHIFSRGSFVIDENWQAGFSVNRATSETYLRAYRQPATAVLSSTAYAEGFWGYNSYARIRALAFQGLREQDETSRIPFVLPDMYYETVLGRDSLGGTLTADATAFQIYRSEGTQTRRLGTRLRYELPRFDSMGGQWTFRMQADGLGYNATNLNLAPNFSEESTTTTATGNIRVALDWRLPLVRSAGRLGTQLIEPRIQLVTGPNTGRQTDIPNEDSLDFEFTDANLFELNRFNGRDRQEGGTRVDAALRGAWYFPNGGSVEALAGRSFRASDEAVFQERSGLEKRASDWVGRVTVAPTSWFDVTARTRLDGETGDRRMVDTSAGFGLDPVGLPGTRFNLGYLYQIPSTLRTPVRYTREVYGGINTRIGTYWRAGVFGRYDIEDQRGVAAGVTAAYEDECVVFEGRFFRSLAENPSTGRTYPGGTTVVFRIALKTVGDFSLRAL</sequence>
<feature type="compositionally biased region" description="Low complexity" evidence="5">
    <location>
        <begin position="62"/>
        <end position="78"/>
    </location>
</feature>
<dbReference type="Pfam" id="PF19838">
    <property type="entry name" value="LptD_2"/>
    <property type="match status" value="1"/>
</dbReference>
<dbReference type="InterPro" id="IPR007543">
    <property type="entry name" value="LptD_C"/>
</dbReference>
<keyword evidence="3 4" id="KW-0998">Cell outer membrane</keyword>